<sequence length="318" mass="33498">MSLHSNELVLGIDGGGSKTLASLAVHSEGGDFHVVGRGTAGASNLNVIGITPAATAVLRAIELAFQSAGTQPRRVAALCMGMSGAGRAEEQQMWVNWAQENQVAEQIDVVTDAETVLAAGTPEGVGVALIAGTGSLAYGTNQTGKIARAGGWGYLLGDEGGGYQIGLAALKAITKAVDGRGPETSLQSMVFRALNLDDPQALIRYVYHPESKRSDIAALSKLVFEAAENEDPVAIEILQQAVTELAELVQAVVSRLHFTNENYALALTGGLLLQQREFRVSLLERLHSQQREPSSVECVDDSSLGAIRIAIRRLNAAE</sequence>
<feature type="domain" description="ATPase BadF/BadG/BcrA/BcrD type" evidence="1">
    <location>
        <begin position="10"/>
        <end position="275"/>
    </location>
</feature>
<dbReference type="OrthoDB" id="9772633at2"/>
<evidence type="ECO:0000259" key="1">
    <source>
        <dbReference type="Pfam" id="PF01869"/>
    </source>
</evidence>
<dbReference type="SUPFAM" id="SSF53067">
    <property type="entry name" value="Actin-like ATPase domain"/>
    <property type="match status" value="2"/>
</dbReference>
<dbReference type="Proteomes" id="UP000317171">
    <property type="component" value="Chromosome"/>
</dbReference>
<dbReference type="KEGG" id="gaz:Pan241w_04320"/>
<dbReference type="CDD" id="cd24007">
    <property type="entry name" value="ASKHA_NBD_eukNAGK-like"/>
    <property type="match status" value="1"/>
</dbReference>
<dbReference type="EMBL" id="CP036269">
    <property type="protein sequence ID" value="QDT40375.1"/>
    <property type="molecule type" value="Genomic_DNA"/>
</dbReference>
<name>A0A517R929_9PLAN</name>
<organism evidence="2 3">
    <name type="scientific">Gimesia alba</name>
    <dbReference type="NCBI Taxonomy" id="2527973"/>
    <lineage>
        <taxon>Bacteria</taxon>
        <taxon>Pseudomonadati</taxon>
        <taxon>Planctomycetota</taxon>
        <taxon>Planctomycetia</taxon>
        <taxon>Planctomycetales</taxon>
        <taxon>Planctomycetaceae</taxon>
        <taxon>Gimesia</taxon>
    </lineage>
</organism>
<evidence type="ECO:0000313" key="3">
    <source>
        <dbReference type="Proteomes" id="UP000317171"/>
    </source>
</evidence>
<accession>A0A517R929</accession>
<keyword evidence="2" id="KW-0808">Transferase</keyword>
<proteinExistence type="predicted"/>
<dbReference type="PANTHER" id="PTHR43190">
    <property type="entry name" value="N-ACETYL-D-GLUCOSAMINE KINASE"/>
    <property type="match status" value="1"/>
</dbReference>
<protein>
    <submittedName>
        <fullName evidence="2">Glucosamine kinase GspK</fullName>
        <ecNumber evidence="2">2.7.1.8</ecNumber>
    </submittedName>
</protein>
<reference evidence="2 3" key="1">
    <citation type="submission" date="2019-02" db="EMBL/GenBank/DDBJ databases">
        <title>Deep-cultivation of Planctomycetes and their phenomic and genomic characterization uncovers novel biology.</title>
        <authorList>
            <person name="Wiegand S."/>
            <person name="Jogler M."/>
            <person name="Boedeker C."/>
            <person name="Pinto D."/>
            <person name="Vollmers J."/>
            <person name="Rivas-Marin E."/>
            <person name="Kohn T."/>
            <person name="Peeters S.H."/>
            <person name="Heuer A."/>
            <person name="Rast P."/>
            <person name="Oberbeckmann S."/>
            <person name="Bunk B."/>
            <person name="Jeske O."/>
            <person name="Meyerdierks A."/>
            <person name="Storesund J.E."/>
            <person name="Kallscheuer N."/>
            <person name="Luecker S."/>
            <person name="Lage O.M."/>
            <person name="Pohl T."/>
            <person name="Merkel B.J."/>
            <person name="Hornburger P."/>
            <person name="Mueller R.-W."/>
            <person name="Bruemmer F."/>
            <person name="Labrenz M."/>
            <person name="Spormann A.M."/>
            <person name="Op den Camp H."/>
            <person name="Overmann J."/>
            <person name="Amann R."/>
            <person name="Jetten M.S.M."/>
            <person name="Mascher T."/>
            <person name="Medema M.H."/>
            <person name="Devos D.P."/>
            <person name="Kaster A.-K."/>
            <person name="Ovreas L."/>
            <person name="Rohde M."/>
            <person name="Galperin M.Y."/>
            <person name="Jogler C."/>
        </authorList>
    </citation>
    <scope>NUCLEOTIDE SEQUENCE [LARGE SCALE GENOMIC DNA]</scope>
    <source>
        <strain evidence="2 3">Pan241w</strain>
    </source>
</reference>
<dbReference type="InterPro" id="IPR043129">
    <property type="entry name" value="ATPase_NBD"/>
</dbReference>
<keyword evidence="2" id="KW-0418">Kinase</keyword>
<dbReference type="InterPro" id="IPR052519">
    <property type="entry name" value="Euk-type_GlcNAc_Kinase"/>
</dbReference>
<dbReference type="RefSeq" id="WP_145210203.1">
    <property type="nucleotide sequence ID" value="NZ_CP036269.1"/>
</dbReference>
<dbReference type="EC" id="2.7.1.8" evidence="2"/>
<dbReference type="AlphaFoldDB" id="A0A517R929"/>
<gene>
    <name evidence="2" type="primary">gspK</name>
    <name evidence="2" type="ORF">Pan241w_04320</name>
</gene>
<keyword evidence="3" id="KW-1185">Reference proteome</keyword>
<dbReference type="PANTHER" id="PTHR43190:SF3">
    <property type="entry name" value="N-ACETYL-D-GLUCOSAMINE KINASE"/>
    <property type="match status" value="1"/>
</dbReference>
<dbReference type="GO" id="GO:0047931">
    <property type="term" value="F:glucosamine kinase activity"/>
    <property type="evidence" value="ECO:0007669"/>
    <property type="project" value="UniProtKB-EC"/>
</dbReference>
<dbReference type="Pfam" id="PF01869">
    <property type="entry name" value="BcrAD_BadFG"/>
    <property type="match status" value="1"/>
</dbReference>
<evidence type="ECO:0000313" key="2">
    <source>
        <dbReference type="EMBL" id="QDT40375.1"/>
    </source>
</evidence>
<dbReference type="Gene3D" id="3.30.420.40">
    <property type="match status" value="2"/>
</dbReference>
<dbReference type="InterPro" id="IPR002731">
    <property type="entry name" value="ATPase_BadF"/>
</dbReference>